<evidence type="ECO:0000259" key="5">
    <source>
        <dbReference type="Pfam" id="PF18962"/>
    </source>
</evidence>
<proteinExistence type="predicted"/>
<evidence type="ECO:0000313" key="7">
    <source>
        <dbReference type="EMBL" id="QRR01356.1"/>
    </source>
</evidence>
<sequence length="980" mass="104662">MKTKLLRKSIFRARNGYLLVLILVQLATKVIAQPAIVWEKVFGANSNDILTSVRPTADGGFIAGGRSGGPISGDKSQASRGDYDYWIVKISANGSKQWDKTFGGAMEERLVQTFQTADGGYVLAGYSKSDAGGEKSVNDKVTGNGRRGDFWIIKTDANGNKIWDKTIGGPSEEVLEDAKQTPDGGYILAGSSISGVGGDKTQPSAGSRDFWLVRINASGNIQWTQSIGGSNADRLAKININPDGSFILGGGVRQLTATSADAFVAKIAPSGTVLWTKNLPLTGTEVNDIIPTSDGGYLLAIQEQVTDGPYVLVKLNSAGTLVWRKTYVGGPTTNPSPSATLYAVRPTPDGGFLIGGSSNEQAGNDKSENRRGRGDTDYWIIKVDANGARQWDKTMGGQSADILFHMEATADGGFILGGVSQSVGGGEKAEVGRGLDDYWVVKLGPQAADTRLVFAPSNLDFAVVQGGSTPSQSAFLRAFSGNPAVTLTKSPNNSWLVLPAPAAGNLSFGINAAGLLPGTYRSSVIAAAPGYTRDTLQVSLVVRSAGSPVTIRIDAGGPGFTTSDGRVFGPDQYYGGVDRVYQIPAGNEILFTAEDVLYRTERSATSFQYNIPVNNADYVVVLHFAEIWFGTSRPGLGGKRLFNVDLEGTRKLTQYDLYAKGNGPRVAIEEVFPVTITDGAINLNFTSGTADLPTVAAIEILPAATYIKNTVALPAIADAYVYTDFPDENFGTAQELIVKSGESNVTRNSFLKFGLNGIQQITSARLRIYGVNVESTMEVNTSVFSVDNDSWTETGITYNNAPKNSFTELSHATTNDDPGYREIDVTNFVQSQLAGDKVVSLVVKNPTFVNKKLVFHSRENVAGSPPQLVITTNRPVVNGARESAEVRKPERALREKDQGSVVFPNPVRKQFAFRISGRHEGPVSMRIIDQSGRSFPITRSPQHAGSEIIDLSGHALKPGIYLLKVESATATEIVKVAVAE</sequence>
<dbReference type="RefSeq" id="WP_204663589.1">
    <property type="nucleotide sequence ID" value="NZ_CP056775.1"/>
</dbReference>
<comment type="subcellular location">
    <subcellularLocation>
        <location evidence="1">Secreted</location>
    </subcellularLocation>
</comment>
<evidence type="ECO:0000256" key="3">
    <source>
        <dbReference type="ARBA" id="ARBA00022729"/>
    </source>
</evidence>
<dbReference type="Gene3D" id="2.60.120.430">
    <property type="entry name" value="Galactose-binding lectin"/>
    <property type="match status" value="1"/>
</dbReference>
<dbReference type="NCBIfam" id="TIGR04183">
    <property type="entry name" value="Por_Secre_tail"/>
    <property type="match status" value="1"/>
</dbReference>
<evidence type="ECO:0000256" key="2">
    <source>
        <dbReference type="ARBA" id="ARBA00022525"/>
    </source>
</evidence>
<organism evidence="7 8">
    <name type="scientific">Dyadobacter sandarakinus</name>
    <dbReference type="NCBI Taxonomy" id="2747268"/>
    <lineage>
        <taxon>Bacteria</taxon>
        <taxon>Pseudomonadati</taxon>
        <taxon>Bacteroidota</taxon>
        <taxon>Cytophagia</taxon>
        <taxon>Cytophagales</taxon>
        <taxon>Spirosomataceae</taxon>
        <taxon>Dyadobacter</taxon>
    </lineage>
</organism>
<evidence type="ECO:0000313" key="8">
    <source>
        <dbReference type="Proteomes" id="UP000612680"/>
    </source>
</evidence>
<dbReference type="Pfam" id="PF18962">
    <property type="entry name" value="Por_Secre_tail"/>
    <property type="match status" value="1"/>
</dbReference>
<dbReference type="PANTHER" id="PTHR42754:SF1">
    <property type="entry name" value="LIPOPROTEIN"/>
    <property type="match status" value="1"/>
</dbReference>
<dbReference type="InterPro" id="IPR011047">
    <property type="entry name" value="Quinoprotein_ADH-like_sf"/>
</dbReference>
<evidence type="ECO:0000259" key="6">
    <source>
        <dbReference type="Pfam" id="PF24517"/>
    </source>
</evidence>
<feature type="domain" description="Carbohydrate-binding module family 96" evidence="6">
    <location>
        <begin position="710"/>
        <end position="872"/>
    </location>
</feature>
<dbReference type="InterPro" id="IPR026444">
    <property type="entry name" value="Secre_tail"/>
</dbReference>
<dbReference type="InterPro" id="IPR021720">
    <property type="entry name" value="Malectin_dom"/>
</dbReference>
<reference evidence="7 8" key="1">
    <citation type="submission" date="2020-06" db="EMBL/GenBank/DDBJ databases">
        <title>Dyadobacter sandarakinus sp. nov., isolated from the soil of the Arctic Yellow River Station.</title>
        <authorList>
            <person name="Zhang Y."/>
            <person name="Peng F."/>
        </authorList>
    </citation>
    <scope>NUCLEOTIDE SEQUENCE [LARGE SCALE GENOMIC DNA]</scope>
    <source>
        <strain evidence="7 8">Q3-56</strain>
    </source>
</reference>
<feature type="domain" description="Secretion system C-terminal sorting" evidence="5">
    <location>
        <begin position="902"/>
        <end position="977"/>
    </location>
</feature>
<accession>A0ABX7I8Q2</accession>
<dbReference type="PANTHER" id="PTHR42754">
    <property type="entry name" value="ENDOGLUCANASE"/>
    <property type="match status" value="1"/>
</dbReference>
<protein>
    <submittedName>
        <fullName evidence="7">DNRLRE domain-containing protein</fullName>
    </submittedName>
</protein>
<feature type="domain" description="Malectin" evidence="4">
    <location>
        <begin position="550"/>
        <end position="698"/>
    </location>
</feature>
<dbReference type="Pfam" id="PF11721">
    <property type="entry name" value="Malectin"/>
    <property type="match status" value="1"/>
</dbReference>
<keyword evidence="2" id="KW-0964">Secreted</keyword>
<dbReference type="Gene3D" id="2.80.10.50">
    <property type="match status" value="1"/>
</dbReference>
<dbReference type="EMBL" id="CP056775">
    <property type="protein sequence ID" value="QRR01356.1"/>
    <property type="molecule type" value="Genomic_DNA"/>
</dbReference>
<dbReference type="InterPro" id="IPR055372">
    <property type="entry name" value="CBM96"/>
</dbReference>
<dbReference type="SUPFAM" id="SSF50998">
    <property type="entry name" value="Quinoprotein alcohol dehydrogenase-like"/>
    <property type="match status" value="1"/>
</dbReference>
<evidence type="ECO:0000259" key="4">
    <source>
        <dbReference type="Pfam" id="PF11721"/>
    </source>
</evidence>
<evidence type="ECO:0000256" key="1">
    <source>
        <dbReference type="ARBA" id="ARBA00004613"/>
    </source>
</evidence>
<dbReference type="Proteomes" id="UP000612680">
    <property type="component" value="Chromosome"/>
</dbReference>
<dbReference type="SUPFAM" id="SSF49785">
    <property type="entry name" value="Galactose-binding domain-like"/>
    <property type="match status" value="1"/>
</dbReference>
<dbReference type="InterPro" id="IPR008979">
    <property type="entry name" value="Galactose-bd-like_sf"/>
</dbReference>
<keyword evidence="3" id="KW-0732">Signal</keyword>
<name>A0ABX7I8Q2_9BACT</name>
<dbReference type="NCBIfam" id="NF033679">
    <property type="entry name" value="DNRLRE_dom"/>
    <property type="match status" value="1"/>
</dbReference>
<keyword evidence="8" id="KW-1185">Reference proteome</keyword>
<dbReference type="Pfam" id="PF24517">
    <property type="entry name" value="CBM96"/>
    <property type="match status" value="1"/>
</dbReference>
<gene>
    <name evidence="7" type="ORF">HWI92_10815</name>
</gene>